<evidence type="ECO:0000256" key="1">
    <source>
        <dbReference type="ARBA" id="ARBA00004651"/>
    </source>
</evidence>
<keyword evidence="4 7" id="KW-0812">Transmembrane</keyword>
<feature type="transmembrane region" description="Helical" evidence="7">
    <location>
        <begin position="100"/>
        <end position="120"/>
    </location>
</feature>
<dbReference type="GO" id="GO:0055085">
    <property type="term" value="P:transmembrane transport"/>
    <property type="evidence" value="ECO:0007669"/>
    <property type="project" value="InterPro"/>
</dbReference>
<reference evidence="10" key="1">
    <citation type="submission" date="2020-05" db="EMBL/GenBank/DDBJ databases">
        <authorList>
            <person name="Chiriac C."/>
            <person name="Salcher M."/>
            <person name="Ghai R."/>
            <person name="Kavagutti S V."/>
        </authorList>
    </citation>
    <scope>NUCLEOTIDE SEQUENCE</scope>
</reference>
<feature type="transmembrane region" description="Helical" evidence="7">
    <location>
        <begin position="132"/>
        <end position="154"/>
    </location>
</feature>
<feature type="transmembrane region" description="Helical" evidence="7">
    <location>
        <begin position="249"/>
        <end position="271"/>
    </location>
</feature>
<keyword evidence="2" id="KW-0813">Transport</keyword>
<evidence type="ECO:0000256" key="7">
    <source>
        <dbReference type="SAM" id="Phobius"/>
    </source>
</evidence>
<dbReference type="PANTHER" id="PTHR43163">
    <property type="entry name" value="DIPEPTIDE TRANSPORT SYSTEM PERMEASE PROTEIN DPPB-RELATED"/>
    <property type="match status" value="1"/>
</dbReference>
<protein>
    <submittedName>
        <fullName evidence="10">Unannotated protein</fullName>
    </submittedName>
</protein>
<dbReference type="Pfam" id="PF00528">
    <property type="entry name" value="BPD_transp_1"/>
    <property type="match status" value="1"/>
</dbReference>
<dbReference type="AlphaFoldDB" id="A0A6J6DTA1"/>
<evidence type="ECO:0000256" key="6">
    <source>
        <dbReference type="ARBA" id="ARBA00023136"/>
    </source>
</evidence>
<feature type="transmembrane region" description="Helical" evidence="7">
    <location>
        <begin position="283"/>
        <end position="306"/>
    </location>
</feature>
<dbReference type="EMBL" id="CAEZTR010000027">
    <property type="protein sequence ID" value="CAB4572837.1"/>
    <property type="molecule type" value="Genomic_DNA"/>
</dbReference>
<proteinExistence type="predicted"/>
<keyword evidence="5 7" id="KW-1133">Transmembrane helix</keyword>
<dbReference type="EMBL" id="CAEZXE010000018">
    <property type="protein sequence ID" value="CAB4670914.1"/>
    <property type="molecule type" value="Genomic_DNA"/>
</dbReference>
<dbReference type="Gene3D" id="1.10.3720.10">
    <property type="entry name" value="MetI-like"/>
    <property type="match status" value="1"/>
</dbReference>
<evidence type="ECO:0000256" key="2">
    <source>
        <dbReference type="ARBA" id="ARBA00022448"/>
    </source>
</evidence>
<accession>A0A6J6DTA1</accession>
<evidence type="ECO:0000256" key="5">
    <source>
        <dbReference type="ARBA" id="ARBA00022989"/>
    </source>
</evidence>
<feature type="domain" description="ABC transmembrane type-1" evidence="8">
    <location>
        <begin position="94"/>
        <end position="303"/>
    </location>
</feature>
<evidence type="ECO:0000313" key="13">
    <source>
        <dbReference type="EMBL" id="CAB4670914.1"/>
    </source>
</evidence>
<name>A0A6J6DTA1_9ZZZZ</name>
<dbReference type="EMBL" id="CAEZVV010000062">
    <property type="protein sequence ID" value="CAB4646888.1"/>
    <property type="molecule type" value="Genomic_DNA"/>
</dbReference>
<evidence type="ECO:0000313" key="12">
    <source>
        <dbReference type="EMBL" id="CAB4646888.1"/>
    </source>
</evidence>
<gene>
    <name evidence="9" type="ORF">UFOPK1495_00460</name>
    <name evidence="10" type="ORF">UFOPK1603_00787</name>
    <name evidence="11" type="ORF">UFOPK1711_00624</name>
    <name evidence="12" type="ORF">UFOPK2143_01050</name>
    <name evidence="13" type="ORF">UFOPK2350_00339</name>
</gene>
<dbReference type="Pfam" id="PF19300">
    <property type="entry name" value="BPD_transp_1_N"/>
    <property type="match status" value="1"/>
</dbReference>
<evidence type="ECO:0000313" key="10">
    <source>
        <dbReference type="EMBL" id="CAB4564298.1"/>
    </source>
</evidence>
<keyword evidence="3" id="KW-1003">Cell membrane</keyword>
<sequence>MRFVRRKIVQLLVVLLCVTFLSFLLLELLPGDTATRLCAGAGGQECVDQKRAEFRLDDPMPVRYVRWLGDAVTGDLGTSARNAQPVSEALAERMPVTIELLLYSQFLALLVAVPLAFAAAKRAGGVLDRTSSATLFMLLAVPNFVLAMLLIWIFPVTLGIGNATGYTPFSDGPIASLVSLTIPAICLAVAEMAVYMRLLRTDLIATMQEDFIAMARAKGMSPRRVLYGHAFKPSTFSIITVIGLNFGRLIGGAVILEVIFGLNGLGGYTYAAIQGQDYVPVQGAIVVIACVYVLVNFLVDLLYAALDPRIRHARALA</sequence>
<organism evidence="10">
    <name type="scientific">freshwater metagenome</name>
    <dbReference type="NCBI Taxonomy" id="449393"/>
    <lineage>
        <taxon>unclassified sequences</taxon>
        <taxon>metagenomes</taxon>
        <taxon>ecological metagenomes</taxon>
    </lineage>
</organism>
<evidence type="ECO:0000256" key="3">
    <source>
        <dbReference type="ARBA" id="ARBA00022475"/>
    </source>
</evidence>
<keyword evidence="6 7" id="KW-0472">Membrane</keyword>
<comment type="subcellular location">
    <subcellularLocation>
        <location evidence="1">Cell membrane</location>
        <topology evidence="1">Multi-pass membrane protein</topology>
    </subcellularLocation>
</comment>
<dbReference type="EMBL" id="CAEZSU010000035">
    <property type="protein sequence ID" value="CAB4545253.1"/>
    <property type="molecule type" value="Genomic_DNA"/>
</dbReference>
<dbReference type="GO" id="GO:0005886">
    <property type="term" value="C:plasma membrane"/>
    <property type="evidence" value="ECO:0007669"/>
    <property type="project" value="UniProtKB-SubCell"/>
</dbReference>
<feature type="transmembrane region" description="Helical" evidence="7">
    <location>
        <begin position="174"/>
        <end position="195"/>
    </location>
</feature>
<dbReference type="SUPFAM" id="SSF161098">
    <property type="entry name" value="MetI-like"/>
    <property type="match status" value="1"/>
</dbReference>
<dbReference type="InterPro" id="IPR000515">
    <property type="entry name" value="MetI-like"/>
</dbReference>
<dbReference type="CDD" id="cd06261">
    <property type="entry name" value="TM_PBP2"/>
    <property type="match status" value="1"/>
</dbReference>
<evidence type="ECO:0000313" key="11">
    <source>
        <dbReference type="EMBL" id="CAB4572837.1"/>
    </source>
</evidence>
<evidence type="ECO:0000313" key="9">
    <source>
        <dbReference type="EMBL" id="CAB4545253.1"/>
    </source>
</evidence>
<dbReference type="InterPro" id="IPR035906">
    <property type="entry name" value="MetI-like_sf"/>
</dbReference>
<dbReference type="PANTHER" id="PTHR43163:SF6">
    <property type="entry name" value="DIPEPTIDE TRANSPORT SYSTEM PERMEASE PROTEIN DPPB-RELATED"/>
    <property type="match status" value="1"/>
</dbReference>
<dbReference type="EMBL" id="CAEZTG010000059">
    <property type="protein sequence ID" value="CAB4564298.1"/>
    <property type="molecule type" value="Genomic_DNA"/>
</dbReference>
<dbReference type="InterPro" id="IPR045621">
    <property type="entry name" value="BPD_transp_1_N"/>
</dbReference>
<evidence type="ECO:0000256" key="4">
    <source>
        <dbReference type="ARBA" id="ARBA00022692"/>
    </source>
</evidence>
<dbReference type="PROSITE" id="PS50928">
    <property type="entry name" value="ABC_TM1"/>
    <property type="match status" value="1"/>
</dbReference>
<evidence type="ECO:0000259" key="8">
    <source>
        <dbReference type="PROSITE" id="PS50928"/>
    </source>
</evidence>